<dbReference type="Gene3D" id="1.10.1750.10">
    <property type="match status" value="1"/>
</dbReference>
<keyword evidence="3" id="KW-1185">Reference proteome</keyword>
<protein>
    <recommendedName>
        <fullName evidence="1">Chromosomal replication initiator DnaA C-terminal domain-containing protein</fullName>
    </recommendedName>
</protein>
<dbReference type="InterPro" id="IPR010921">
    <property type="entry name" value="Trp_repressor/repl_initiator"/>
</dbReference>
<dbReference type="RefSeq" id="WP_222507354.1">
    <property type="nucleotide sequence ID" value="NZ_JAHVJA010000001.1"/>
</dbReference>
<evidence type="ECO:0000259" key="1">
    <source>
        <dbReference type="SMART" id="SM00760"/>
    </source>
</evidence>
<evidence type="ECO:0000313" key="3">
    <source>
        <dbReference type="Proteomes" id="UP000766629"/>
    </source>
</evidence>
<comment type="caution">
    <text evidence="2">The sequence shown here is derived from an EMBL/GenBank/DDBJ whole genome shotgun (WGS) entry which is preliminary data.</text>
</comment>
<gene>
    <name evidence="2" type="ORF">KUV26_03760</name>
</gene>
<sequence>MAEILPSPMRPLRAPEIIEVVRDYYKLGRGELTGRDKTRRVSWPRQMAMALMRYRTRLSTTQMAAALGLDCHTSVLYGLKAVNARRREFPHLQADFEELNRRLTGSAGGAEFIRHAAAHGRPFSTVRRRAG</sequence>
<dbReference type="Pfam" id="PF08299">
    <property type="entry name" value="Bac_DnaA_C"/>
    <property type="match status" value="1"/>
</dbReference>
<dbReference type="EMBL" id="JAHVJA010000001">
    <property type="protein sequence ID" value="MBY6138542.1"/>
    <property type="molecule type" value="Genomic_DNA"/>
</dbReference>
<dbReference type="SUPFAM" id="SSF48295">
    <property type="entry name" value="TrpR-like"/>
    <property type="match status" value="1"/>
</dbReference>
<evidence type="ECO:0000313" key="2">
    <source>
        <dbReference type="EMBL" id="MBY6138542.1"/>
    </source>
</evidence>
<dbReference type="Proteomes" id="UP000766629">
    <property type="component" value="Unassembled WGS sequence"/>
</dbReference>
<dbReference type="InterPro" id="IPR013159">
    <property type="entry name" value="DnaA_C"/>
</dbReference>
<proteinExistence type="predicted"/>
<dbReference type="SMART" id="SM00760">
    <property type="entry name" value="Bac_DnaA_C"/>
    <property type="match status" value="1"/>
</dbReference>
<organism evidence="2 3">
    <name type="scientific">Leisingera daeponensis</name>
    <dbReference type="NCBI Taxonomy" id="405746"/>
    <lineage>
        <taxon>Bacteria</taxon>
        <taxon>Pseudomonadati</taxon>
        <taxon>Pseudomonadota</taxon>
        <taxon>Alphaproteobacteria</taxon>
        <taxon>Rhodobacterales</taxon>
        <taxon>Roseobacteraceae</taxon>
        <taxon>Leisingera</taxon>
    </lineage>
</organism>
<feature type="domain" description="Chromosomal replication initiator DnaA C-terminal" evidence="1">
    <location>
        <begin position="13"/>
        <end position="82"/>
    </location>
</feature>
<reference evidence="2 3" key="1">
    <citation type="submission" date="2021-06" db="EMBL/GenBank/DDBJ databases">
        <title>50 bacteria genomes isolated from Dapeng, Shenzhen, China.</title>
        <authorList>
            <person name="Zheng W."/>
            <person name="Yu S."/>
            <person name="Huang Y."/>
        </authorList>
    </citation>
    <scope>NUCLEOTIDE SEQUENCE [LARGE SCALE GENOMIC DNA]</scope>
    <source>
        <strain evidence="2 3">DP1N14-2</strain>
    </source>
</reference>
<name>A0ABS7NBG2_9RHOB</name>
<dbReference type="CDD" id="cd06571">
    <property type="entry name" value="Bac_DnaA_C"/>
    <property type="match status" value="1"/>
</dbReference>
<accession>A0ABS7NBG2</accession>